<dbReference type="PANTHER" id="PTHR36832">
    <property type="entry name" value="SLR1174 PROTEIN-RELATED"/>
    <property type="match status" value="1"/>
</dbReference>
<name>A0A1B2DR77_9BACL</name>
<feature type="transmembrane region" description="Helical" evidence="1">
    <location>
        <begin position="144"/>
        <end position="168"/>
    </location>
</feature>
<feature type="transmembrane region" description="Helical" evidence="1">
    <location>
        <begin position="205"/>
        <end position="223"/>
    </location>
</feature>
<feature type="transmembrane region" description="Helical" evidence="1">
    <location>
        <begin position="21"/>
        <end position="43"/>
    </location>
</feature>
<keyword evidence="1" id="KW-0472">Membrane</keyword>
<evidence type="ECO:0008006" key="3">
    <source>
        <dbReference type="Google" id="ProtNLM"/>
    </source>
</evidence>
<keyword evidence="1" id="KW-0812">Transmembrane</keyword>
<dbReference type="Pfam" id="PF06182">
    <property type="entry name" value="ABC2_membrane_6"/>
    <property type="match status" value="1"/>
</dbReference>
<protein>
    <recommendedName>
        <fullName evidence="3">ABC transporter permease</fullName>
    </recommendedName>
</protein>
<dbReference type="RefSeq" id="WP_099521147.1">
    <property type="nucleotide sequence ID" value="NZ_CP016808.1"/>
</dbReference>
<dbReference type="PANTHER" id="PTHR36832:SF1">
    <property type="entry name" value="SLR1174 PROTEIN"/>
    <property type="match status" value="1"/>
</dbReference>
<reference evidence="2" key="1">
    <citation type="submission" date="2016-08" db="EMBL/GenBank/DDBJ databases">
        <title>Complete Genome Seqeunce of Paenibacillus sp. BIHB 4019 from tea rhizoplane.</title>
        <authorList>
            <person name="Thakur R."/>
            <person name="Swarnkar M.K."/>
            <person name="Gulati A."/>
        </authorList>
    </citation>
    <scope>NUCLEOTIDE SEQUENCE [LARGE SCALE GENOMIC DNA]</scope>
    <source>
        <strain evidence="2">BIHB4019</strain>
    </source>
</reference>
<feature type="transmembrane region" description="Helical" evidence="1">
    <location>
        <begin position="118"/>
        <end position="138"/>
    </location>
</feature>
<evidence type="ECO:0000256" key="1">
    <source>
        <dbReference type="SAM" id="Phobius"/>
    </source>
</evidence>
<accession>A0A1B2DR77</accession>
<feature type="transmembrane region" description="Helical" evidence="1">
    <location>
        <begin position="235"/>
        <end position="257"/>
    </location>
</feature>
<dbReference type="EMBL" id="CP016808">
    <property type="protein sequence ID" value="ANY70219.1"/>
    <property type="molecule type" value="Genomic_DNA"/>
</dbReference>
<proteinExistence type="predicted"/>
<sequence>MRLHSMYSKTFSLGVQNSLEYRTNFFLNLFGAVFPILIQYFYWRAVFASSGQQIVFGFSYNQMIAYSVLAVLMSKLIGTTFQYEIARDIKDGGLNKYLVKPIGYLSYRIFCFLGEKSVQMLVVLALSVIVMLLLNAWLDFPVNLSHILLFLCVVPSALMLNFFIYYSLSAVAFWFAEANGAFRTFALLANIAGGGLFPLDIYGPVTKAILLALPFNYVIYFPIRLLSGMLTGPEIAAGVMMQLVWIGVFAALSTLLWRQGLTKYIAVGG</sequence>
<gene>
    <name evidence="2" type="ORF">BBD42_29715</name>
</gene>
<dbReference type="InterPro" id="IPR010390">
    <property type="entry name" value="ABC-2_transporter-like"/>
</dbReference>
<dbReference type="AlphaFoldDB" id="A0A1B2DR77"/>
<evidence type="ECO:0000313" key="2">
    <source>
        <dbReference type="EMBL" id="ANY70219.1"/>
    </source>
</evidence>
<keyword evidence="1" id="KW-1133">Transmembrane helix</keyword>
<feature type="transmembrane region" description="Helical" evidence="1">
    <location>
        <begin position="180"/>
        <end position="199"/>
    </location>
</feature>
<organism evidence="2">
    <name type="scientific">Paenibacillus sp. BIHB 4019</name>
    <dbReference type="NCBI Taxonomy" id="1870819"/>
    <lineage>
        <taxon>Bacteria</taxon>
        <taxon>Bacillati</taxon>
        <taxon>Bacillota</taxon>
        <taxon>Bacilli</taxon>
        <taxon>Bacillales</taxon>
        <taxon>Paenibacillaceae</taxon>
        <taxon>Paenibacillus</taxon>
    </lineage>
</organism>